<comment type="caution">
    <text evidence="3">The sequence shown here is derived from an EMBL/GenBank/DDBJ whole genome shotgun (WGS) entry which is preliminary data.</text>
</comment>
<evidence type="ECO:0000256" key="2">
    <source>
        <dbReference type="SAM" id="MobiDB-lite"/>
    </source>
</evidence>
<dbReference type="Proteomes" id="UP000439903">
    <property type="component" value="Unassembled WGS sequence"/>
</dbReference>
<keyword evidence="1" id="KW-0175">Coiled coil</keyword>
<dbReference type="EMBL" id="WTPW01001626">
    <property type="protein sequence ID" value="KAF0425135.1"/>
    <property type="molecule type" value="Genomic_DNA"/>
</dbReference>
<name>A0A8H4A641_GIGMA</name>
<organism evidence="3 4">
    <name type="scientific">Gigaspora margarita</name>
    <dbReference type="NCBI Taxonomy" id="4874"/>
    <lineage>
        <taxon>Eukaryota</taxon>
        <taxon>Fungi</taxon>
        <taxon>Fungi incertae sedis</taxon>
        <taxon>Mucoromycota</taxon>
        <taxon>Glomeromycotina</taxon>
        <taxon>Glomeromycetes</taxon>
        <taxon>Diversisporales</taxon>
        <taxon>Gigasporaceae</taxon>
        <taxon>Gigaspora</taxon>
    </lineage>
</organism>
<feature type="compositionally biased region" description="Low complexity" evidence="2">
    <location>
        <begin position="294"/>
        <end position="315"/>
    </location>
</feature>
<proteinExistence type="predicted"/>
<feature type="coiled-coil region" evidence="1">
    <location>
        <begin position="9"/>
        <end position="60"/>
    </location>
</feature>
<feature type="compositionally biased region" description="Polar residues" evidence="2">
    <location>
        <begin position="281"/>
        <end position="293"/>
    </location>
</feature>
<accession>A0A8H4A641</accession>
<protein>
    <submittedName>
        <fullName evidence="3">Uncharacterized protein</fullName>
    </submittedName>
</protein>
<evidence type="ECO:0000256" key="1">
    <source>
        <dbReference type="SAM" id="Coils"/>
    </source>
</evidence>
<sequence>MPSIMSSEFELLRQRVTELEAENAKLKQIIEENTRREAENFELKSRVEELEARLALLERSSPVVDEQPRNDKEVTSEVSDVDVPDSSSIHEVHNQLKLSEQIEEVPKVPDQGKISEDVETVAFLDEVQKKSISNKITKRNREKIELPAVIVFNKFNASGISSEKPVSVKNGQGLIQEISHNFDESINTTSIQDHGTSCALLLDSPEYRLPRVIDHFSNNSNSFTEPEISPTSGRQNQVTEKILPEVNAPTMSISASRAEDDFDEEFGNGSSDSKPIDLAHVSNSSSETSPGNASKTEVSTSSTISSSKVGSSNRSRLPISILPDDPEEAKTYHWVNISLVHTTIILTKQYSGPAIIISHMGFGDIYANPSVIFIDLQGDQRSDEMQCVIASEDPGISYSCEIYK</sequence>
<evidence type="ECO:0000313" key="3">
    <source>
        <dbReference type="EMBL" id="KAF0425135.1"/>
    </source>
</evidence>
<dbReference type="AlphaFoldDB" id="A0A8H4A641"/>
<feature type="region of interest" description="Disordered" evidence="2">
    <location>
        <begin position="60"/>
        <end position="86"/>
    </location>
</feature>
<dbReference type="OrthoDB" id="2440800at2759"/>
<gene>
    <name evidence="3" type="ORF">F8M41_006388</name>
</gene>
<feature type="compositionally biased region" description="Basic and acidic residues" evidence="2">
    <location>
        <begin position="66"/>
        <end position="75"/>
    </location>
</feature>
<evidence type="ECO:0000313" key="4">
    <source>
        <dbReference type="Proteomes" id="UP000439903"/>
    </source>
</evidence>
<keyword evidence="4" id="KW-1185">Reference proteome</keyword>
<feature type="region of interest" description="Disordered" evidence="2">
    <location>
        <begin position="262"/>
        <end position="321"/>
    </location>
</feature>
<reference evidence="3 4" key="1">
    <citation type="journal article" date="2019" name="Environ. Microbiol.">
        <title>At the nexus of three kingdoms: the genome of the mycorrhizal fungus Gigaspora margarita provides insights into plant, endobacterial and fungal interactions.</title>
        <authorList>
            <person name="Venice F."/>
            <person name="Ghignone S."/>
            <person name="Salvioli di Fossalunga A."/>
            <person name="Amselem J."/>
            <person name="Novero M."/>
            <person name="Xianan X."/>
            <person name="Sedzielewska Toro K."/>
            <person name="Morin E."/>
            <person name="Lipzen A."/>
            <person name="Grigoriev I.V."/>
            <person name="Henrissat B."/>
            <person name="Martin F.M."/>
            <person name="Bonfante P."/>
        </authorList>
    </citation>
    <scope>NUCLEOTIDE SEQUENCE [LARGE SCALE GENOMIC DNA]</scope>
    <source>
        <strain evidence="3 4">BEG34</strain>
    </source>
</reference>